<dbReference type="HAMAP" id="MF_00376">
    <property type="entry name" value="Dephospho_CoA_kinase"/>
    <property type="match status" value="1"/>
</dbReference>
<evidence type="ECO:0000256" key="8">
    <source>
        <dbReference type="HAMAP-Rule" id="MF_00376"/>
    </source>
</evidence>
<keyword evidence="3 8" id="KW-0808">Transferase</keyword>
<evidence type="ECO:0000256" key="9">
    <source>
        <dbReference type="NCBIfam" id="TIGR00152"/>
    </source>
</evidence>
<comment type="caution">
    <text evidence="10">The sequence shown here is derived from an EMBL/GenBank/DDBJ whole genome shotgun (WGS) entry which is preliminary data.</text>
</comment>
<sequence length="204" mass="23183">MTLGLTGGIATGKSTVSNMLRVRGAAIVDADRVAREVVEPGTEGSREVRKRFGDGVFHVDGKLDRKALREVIFRDPDAREDLNRILHPLIVRRMEEEVRRARKTDAERPVVLDVPLLIEENLLWMVDTVVLVYIPEPLQLKRLMEREGITTEEARRMIRAQMPIDEKKKFADVLIDNSGTLTETERQVDALWQTMVSKNGSGRL</sequence>
<evidence type="ECO:0000256" key="3">
    <source>
        <dbReference type="ARBA" id="ARBA00022679"/>
    </source>
</evidence>
<evidence type="ECO:0000313" key="10">
    <source>
        <dbReference type="EMBL" id="PTX63195.1"/>
    </source>
</evidence>
<dbReference type="Gene3D" id="3.40.50.300">
    <property type="entry name" value="P-loop containing nucleotide triphosphate hydrolases"/>
    <property type="match status" value="1"/>
</dbReference>
<dbReference type="PROSITE" id="PS51219">
    <property type="entry name" value="DPCK"/>
    <property type="match status" value="1"/>
</dbReference>
<dbReference type="FunFam" id="3.40.50.300:FF:000991">
    <property type="entry name" value="Dephospho-CoA kinase"/>
    <property type="match status" value="1"/>
</dbReference>
<keyword evidence="5 8" id="KW-0418">Kinase</keyword>
<proteinExistence type="inferred from homology"/>
<accession>A0A2T6C4H3</accession>
<keyword evidence="11" id="KW-1185">Reference proteome</keyword>
<dbReference type="AlphaFoldDB" id="A0A2T6C4H3"/>
<keyword evidence="2 8" id="KW-0963">Cytoplasm</keyword>
<keyword evidence="4 8" id="KW-0547">Nucleotide-binding</keyword>
<keyword evidence="7 8" id="KW-0173">Coenzyme A biosynthesis</keyword>
<dbReference type="GO" id="GO:0004140">
    <property type="term" value="F:dephospho-CoA kinase activity"/>
    <property type="evidence" value="ECO:0007669"/>
    <property type="project" value="UniProtKB-UniRule"/>
</dbReference>
<evidence type="ECO:0000256" key="4">
    <source>
        <dbReference type="ARBA" id="ARBA00022741"/>
    </source>
</evidence>
<dbReference type="NCBIfam" id="TIGR00152">
    <property type="entry name" value="dephospho-CoA kinase"/>
    <property type="match status" value="1"/>
</dbReference>
<dbReference type="GO" id="GO:0015937">
    <property type="term" value="P:coenzyme A biosynthetic process"/>
    <property type="evidence" value="ECO:0007669"/>
    <property type="project" value="UniProtKB-UniRule"/>
</dbReference>
<dbReference type="Proteomes" id="UP000244240">
    <property type="component" value="Unassembled WGS sequence"/>
</dbReference>
<comment type="pathway">
    <text evidence="8">Cofactor biosynthesis; coenzyme A biosynthesis; CoA from (R)-pantothenate: step 5/5.</text>
</comment>
<dbReference type="CDD" id="cd02022">
    <property type="entry name" value="DPCK"/>
    <property type="match status" value="1"/>
</dbReference>
<evidence type="ECO:0000256" key="5">
    <source>
        <dbReference type="ARBA" id="ARBA00022777"/>
    </source>
</evidence>
<comment type="subcellular location">
    <subcellularLocation>
        <location evidence="8">Cytoplasm</location>
    </subcellularLocation>
</comment>
<evidence type="ECO:0000256" key="7">
    <source>
        <dbReference type="ARBA" id="ARBA00022993"/>
    </source>
</evidence>
<comment type="similarity">
    <text evidence="1 8">Belongs to the CoaE family.</text>
</comment>
<dbReference type="InterPro" id="IPR027417">
    <property type="entry name" value="P-loop_NTPase"/>
</dbReference>
<dbReference type="GO" id="GO:0005737">
    <property type="term" value="C:cytoplasm"/>
    <property type="evidence" value="ECO:0007669"/>
    <property type="project" value="UniProtKB-SubCell"/>
</dbReference>
<protein>
    <recommendedName>
        <fullName evidence="8 9">Dephospho-CoA kinase</fullName>
        <ecNumber evidence="8 9">2.7.1.24</ecNumber>
    </recommendedName>
    <alternativeName>
        <fullName evidence="8">Dephosphocoenzyme A kinase</fullName>
    </alternativeName>
</protein>
<feature type="binding site" evidence="8">
    <location>
        <begin position="10"/>
        <end position="15"/>
    </location>
    <ligand>
        <name>ATP</name>
        <dbReference type="ChEBI" id="CHEBI:30616"/>
    </ligand>
</feature>
<dbReference type="EC" id="2.7.1.24" evidence="8 9"/>
<dbReference type="PANTHER" id="PTHR10695:SF46">
    <property type="entry name" value="BIFUNCTIONAL COENZYME A SYNTHASE-RELATED"/>
    <property type="match status" value="1"/>
</dbReference>
<dbReference type="UniPathway" id="UPA00241">
    <property type="reaction ID" value="UER00356"/>
</dbReference>
<evidence type="ECO:0000313" key="11">
    <source>
        <dbReference type="Proteomes" id="UP000244240"/>
    </source>
</evidence>
<dbReference type="GO" id="GO:0005524">
    <property type="term" value="F:ATP binding"/>
    <property type="evidence" value="ECO:0007669"/>
    <property type="project" value="UniProtKB-UniRule"/>
</dbReference>
<dbReference type="InterPro" id="IPR001977">
    <property type="entry name" value="Depp_CoAkinase"/>
</dbReference>
<dbReference type="Pfam" id="PF01121">
    <property type="entry name" value="CoaE"/>
    <property type="match status" value="1"/>
</dbReference>
<dbReference type="PANTHER" id="PTHR10695">
    <property type="entry name" value="DEPHOSPHO-COA KINASE-RELATED"/>
    <property type="match status" value="1"/>
</dbReference>
<evidence type="ECO:0000256" key="2">
    <source>
        <dbReference type="ARBA" id="ARBA00022490"/>
    </source>
</evidence>
<dbReference type="SUPFAM" id="SSF52540">
    <property type="entry name" value="P-loop containing nucleoside triphosphate hydrolases"/>
    <property type="match status" value="1"/>
</dbReference>
<comment type="catalytic activity">
    <reaction evidence="8">
        <text>3'-dephospho-CoA + ATP = ADP + CoA + H(+)</text>
        <dbReference type="Rhea" id="RHEA:18245"/>
        <dbReference type="ChEBI" id="CHEBI:15378"/>
        <dbReference type="ChEBI" id="CHEBI:30616"/>
        <dbReference type="ChEBI" id="CHEBI:57287"/>
        <dbReference type="ChEBI" id="CHEBI:57328"/>
        <dbReference type="ChEBI" id="CHEBI:456216"/>
        <dbReference type="EC" id="2.7.1.24"/>
    </reaction>
</comment>
<keyword evidence="6 8" id="KW-0067">ATP-binding</keyword>
<reference evidence="10 11" key="1">
    <citation type="submission" date="2018-04" db="EMBL/GenBank/DDBJ databases">
        <title>Genomic Encyclopedia of Archaeal and Bacterial Type Strains, Phase II (KMG-II): from individual species to whole genera.</title>
        <authorList>
            <person name="Goeker M."/>
        </authorList>
    </citation>
    <scope>NUCLEOTIDE SEQUENCE [LARGE SCALE GENOMIC DNA]</scope>
    <source>
        <strain evidence="10 11">DSM 45787</strain>
    </source>
</reference>
<evidence type="ECO:0000256" key="6">
    <source>
        <dbReference type="ARBA" id="ARBA00022840"/>
    </source>
</evidence>
<dbReference type="EMBL" id="QBKR01000004">
    <property type="protein sequence ID" value="PTX63195.1"/>
    <property type="molecule type" value="Genomic_DNA"/>
</dbReference>
<gene>
    <name evidence="8" type="primary">coaE</name>
    <name evidence="10" type="ORF">C8P63_10439</name>
</gene>
<name>A0A2T6C4H3_9BACL</name>
<organism evidence="10 11">
    <name type="scientific">Melghirimyces profundicolus</name>
    <dbReference type="NCBI Taxonomy" id="1242148"/>
    <lineage>
        <taxon>Bacteria</taxon>
        <taxon>Bacillati</taxon>
        <taxon>Bacillota</taxon>
        <taxon>Bacilli</taxon>
        <taxon>Bacillales</taxon>
        <taxon>Thermoactinomycetaceae</taxon>
        <taxon>Melghirimyces</taxon>
    </lineage>
</organism>
<comment type="function">
    <text evidence="8">Catalyzes the phosphorylation of the 3'-hydroxyl group of dephosphocoenzyme A to form coenzyme A.</text>
</comment>
<evidence type="ECO:0000256" key="1">
    <source>
        <dbReference type="ARBA" id="ARBA00009018"/>
    </source>
</evidence>